<dbReference type="AlphaFoldDB" id="A0A8D0E221"/>
<sequence length="86" mass="9350">MAWRQDLSNPIPNFNISLHSSVQRPTAERNKAPPMTSGQVKATTLHAQQFLGQHSREETPENLVAAVFAVITANSVTLLSSTPPTL</sequence>
<feature type="region of interest" description="Disordered" evidence="1">
    <location>
        <begin position="1"/>
        <end position="38"/>
    </location>
</feature>
<feature type="compositionally biased region" description="Polar residues" evidence="1">
    <location>
        <begin position="1"/>
        <end position="24"/>
    </location>
</feature>
<dbReference type="Proteomes" id="UP000694421">
    <property type="component" value="Unplaced"/>
</dbReference>
<keyword evidence="3" id="KW-1185">Reference proteome</keyword>
<accession>A0A8D0E221</accession>
<evidence type="ECO:0000313" key="2">
    <source>
        <dbReference type="Ensembl" id="ENSSMRP00000025418.1"/>
    </source>
</evidence>
<evidence type="ECO:0000313" key="3">
    <source>
        <dbReference type="Proteomes" id="UP000694421"/>
    </source>
</evidence>
<reference evidence="2" key="1">
    <citation type="submission" date="2025-08" db="UniProtKB">
        <authorList>
            <consortium name="Ensembl"/>
        </authorList>
    </citation>
    <scope>IDENTIFICATION</scope>
</reference>
<evidence type="ECO:0000256" key="1">
    <source>
        <dbReference type="SAM" id="MobiDB-lite"/>
    </source>
</evidence>
<reference evidence="2" key="2">
    <citation type="submission" date="2025-09" db="UniProtKB">
        <authorList>
            <consortium name="Ensembl"/>
        </authorList>
    </citation>
    <scope>IDENTIFICATION</scope>
</reference>
<proteinExistence type="predicted"/>
<protein>
    <submittedName>
        <fullName evidence="2">Uncharacterized protein</fullName>
    </submittedName>
</protein>
<dbReference type="OMA" id="DLIMVWH"/>
<dbReference type="Ensembl" id="ENSSMRT00000029763.1">
    <property type="protein sequence ID" value="ENSSMRP00000025418.1"/>
    <property type="gene ID" value="ENSSMRG00000019652.1"/>
</dbReference>
<organism evidence="2 3">
    <name type="scientific">Salvator merianae</name>
    <name type="common">Argentine black and white tegu</name>
    <name type="synonym">Tupinambis merianae</name>
    <dbReference type="NCBI Taxonomy" id="96440"/>
    <lineage>
        <taxon>Eukaryota</taxon>
        <taxon>Metazoa</taxon>
        <taxon>Chordata</taxon>
        <taxon>Craniata</taxon>
        <taxon>Vertebrata</taxon>
        <taxon>Euteleostomi</taxon>
        <taxon>Lepidosauria</taxon>
        <taxon>Squamata</taxon>
        <taxon>Bifurcata</taxon>
        <taxon>Unidentata</taxon>
        <taxon>Episquamata</taxon>
        <taxon>Laterata</taxon>
        <taxon>Teiioidea</taxon>
        <taxon>Teiidae</taxon>
        <taxon>Salvator</taxon>
    </lineage>
</organism>
<name>A0A8D0E221_SALMN</name>
<dbReference type="GeneTree" id="ENSGT00950000185834"/>